<feature type="non-terminal residue" evidence="1">
    <location>
        <position position="55"/>
    </location>
</feature>
<sequence>MVVPTELILLNQLNEGGLELKIIGLNHWSSDGAATAIGSWIDALTKSDSVLINLE</sequence>
<name>A0ABU6R1B4_9FABA</name>
<proteinExistence type="predicted"/>
<evidence type="ECO:0000313" key="1">
    <source>
        <dbReference type="EMBL" id="MED6117671.1"/>
    </source>
</evidence>
<comment type="caution">
    <text evidence="1">The sequence shown here is derived from an EMBL/GenBank/DDBJ whole genome shotgun (WGS) entry which is preliminary data.</text>
</comment>
<reference evidence="1 2" key="1">
    <citation type="journal article" date="2023" name="Plants (Basel)">
        <title>Bridging the Gap: Combining Genomics and Transcriptomics Approaches to Understand Stylosanthes scabra, an Orphan Legume from the Brazilian Caatinga.</title>
        <authorList>
            <person name="Ferreira-Neto J.R.C."/>
            <person name="da Silva M.D."/>
            <person name="Binneck E."/>
            <person name="de Melo N.F."/>
            <person name="da Silva R.H."/>
            <person name="de Melo A.L.T.M."/>
            <person name="Pandolfi V."/>
            <person name="Bustamante F.O."/>
            <person name="Brasileiro-Vidal A.C."/>
            <person name="Benko-Iseppon A.M."/>
        </authorList>
    </citation>
    <scope>NUCLEOTIDE SEQUENCE [LARGE SCALE GENOMIC DNA]</scope>
    <source>
        <tissue evidence="1">Leaves</tissue>
    </source>
</reference>
<accession>A0ABU6R1B4</accession>
<keyword evidence="2" id="KW-1185">Reference proteome</keyword>
<protein>
    <submittedName>
        <fullName evidence="1">Uncharacterized protein</fullName>
    </submittedName>
</protein>
<gene>
    <name evidence="1" type="ORF">PIB30_111953</name>
</gene>
<dbReference type="Proteomes" id="UP001341840">
    <property type="component" value="Unassembled WGS sequence"/>
</dbReference>
<evidence type="ECO:0000313" key="2">
    <source>
        <dbReference type="Proteomes" id="UP001341840"/>
    </source>
</evidence>
<organism evidence="1 2">
    <name type="scientific">Stylosanthes scabra</name>
    <dbReference type="NCBI Taxonomy" id="79078"/>
    <lineage>
        <taxon>Eukaryota</taxon>
        <taxon>Viridiplantae</taxon>
        <taxon>Streptophyta</taxon>
        <taxon>Embryophyta</taxon>
        <taxon>Tracheophyta</taxon>
        <taxon>Spermatophyta</taxon>
        <taxon>Magnoliopsida</taxon>
        <taxon>eudicotyledons</taxon>
        <taxon>Gunneridae</taxon>
        <taxon>Pentapetalae</taxon>
        <taxon>rosids</taxon>
        <taxon>fabids</taxon>
        <taxon>Fabales</taxon>
        <taxon>Fabaceae</taxon>
        <taxon>Papilionoideae</taxon>
        <taxon>50 kb inversion clade</taxon>
        <taxon>dalbergioids sensu lato</taxon>
        <taxon>Dalbergieae</taxon>
        <taxon>Pterocarpus clade</taxon>
        <taxon>Stylosanthes</taxon>
    </lineage>
</organism>
<dbReference type="EMBL" id="JASCZI010007550">
    <property type="protein sequence ID" value="MED6117671.1"/>
    <property type="molecule type" value="Genomic_DNA"/>
</dbReference>